<dbReference type="SUPFAM" id="SSF53474">
    <property type="entry name" value="alpha/beta-Hydrolases"/>
    <property type="match status" value="1"/>
</dbReference>
<proteinExistence type="predicted"/>
<evidence type="ECO:0000259" key="2">
    <source>
        <dbReference type="Pfam" id="PF12697"/>
    </source>
</evidence>
<dbReference type="OrthoDB" id="556502at2"/>
<dbReference type="InterPro" id="IPR029058">
    <property type="entry name" value="AB_hydrolase_fold"/>
</dbReference>
<dbReference type="PANTHER" id="PTHR37946:SF1">
    <property type="entry name" value="SLL1969 PROTEIN"/>
    <property type="match status" value="1"/>
</dbReference>
<protein>
    <submittedName>
        <fullName evidence="3">Alpha/beta hydrolase</fullName>
    </submittedName>
</protein>
<dbReference type="EMBL" id="QNTQ01000002">
    <property type="protein sequence ID" value="RBI87228.1"/>
    <property type="molecule type" value="Genomic_DNA"/>
</dbReference>
<evidence type="ECO:0000313" key="4">
    <source>
        <dbReference type="Proteomes" id="UP000253370"/>
    </source>
</evidence>
<accession>A0A365UDK4</accession>
<sequence>MRRLAALALLLILPAAAPARAECVVLLHGLARSEASFVLMETVLQAAGYRVVSPGYESTRAPVEDLVGDVLPRALSRCGDERVHFVTHSMGGILLRVWAEEHPLPEGSRAVMLGPPNQGTALVDALGGLELFQWLNGPAGAQMGTDDLPGSLPPVGFELGVIAGDRSLNPFFSAIIDGPDDGKVAVAATRVAGMDDHIVLPVTHTFMMNSPLVIAQVLTFLETGRFDPGMGFGDAVLKLPEACVAPVCGPPAGGR</sequence>
<dbReference type="PANTHER" id="PTHR37946">
    <property type="entry name" value="SLL1969 PROTEIN"/>
    <property type="match status" value="1"/>
</dbReference>
<name>A0A365UDK4_9RHOB</name>
<feature type="signal peptide" evidence="1">
    <location>
        <begin position="1"/>
        <end position="21"/>
    </location>
</feature>
<organism evidence="3 4">
    <name type="scientific">Rhodosalinus halophilus</name>
    <dbReference type="NCBI Taxonomy" id="2259333"/>
    <lineage>
        <taxon>Bacteria</taxon>
        <taxon>Pseudomonadati</taxon>
        <taxon>Pseudomonadota</taxon>
        <taxon>Alphaproteobacteria</taxon>
        <taxon>Rhodobacterales</taxon>
        <taxon>Paracoccaceae</taxon>
        <taxon>Rhodosalinus</taxon>
    </lineage>
</organism>
<dbReference type="AlphaFoldDB" id="A0A365UDK4"/>
<dbReference type="RefSeq" id="WP_113288075.1">
    <property type="nucleotide sequence ID" value="NZ_QNTQ01000002.1"/>
</dbReference>
<evidence type="ECO:0000313" key="3">
    <source>
        <dbReference type="EMBL" id="RBI87228.1"/>
    </source>
</evidence>
<feature type="domain" description="AB hydrolase-1" evidence="2">
    <location>
        <begin position="24"/>
        <end position="139"/>
    </location>
</feature>
<comment type="caution">
    <text evidence="3">The sequence shown here is derived from an EMBL/GenBank/DDBJ whole genome shotgun (WGS) entry which is preliminary data.</text>
</comment>
<dbReference type="Proteomes" id="UP000253370">
    <property type="component" value="Unassembled WGS sequence"/>
</dbReference>
<keyword evidence="3" id="KW-0378">Hydrolase</keyword>
<feature type="chain" id="PRO_5016620334" evidence="1">
    <location>
        <begin position="22"/>
        <end position="255"/>
    </location>
</feature>
<reference evidence="3 4" key="1">
    <citation type="submission" date="2018-07" db="EMBL/GenBank/DDBJ databases">
        <title>Rhodosalinus sp. strain E84T genomic sequence and assembly.</title>
        <authorList>
            <person name="Liu Z.-W."/>
            <person name="Lu D.-C."/>
        </authorList>
    </citation>
    <scope>NUCLEOTIDE SEQUENCE [LARGE SCALE GENOMIC DNA]</scope>
    <source>
        <strain evidence="3 4">E84</strain>
    </source>
</reference>
<keyword evidence="4" id="KW-1185">Reference proteome</keyword>
<dbReference type="GO" id="GO:0016787">
    <property type="term" value="F:hydrolase activity"/>
    <property type="evidence" value="ECO:0007669"/>
    <property type="project" value="UniProtKB-KW"/>
</dbReference>
<dbReference type="InterPro" id="IPR000073">
    <property type="entry name" value="AB_hydrolase_1"/>
</dbReference>
<gene>
    <name evidence="3" type="ORF">DRV85_03270</name>
</gene>
<dbReference type="Gene3D" id="3.40.50.1820">
    <property type="entry name" value="alpha/beta hydrolase"/>
    <property type="match status" value="1"/>
</dbReference>
<evidence type="ECO:0000256" key="1">
    <source>
        <dbReference type="SAM" id="SignalP"/>
    </source>
</evidence>
<keyword evidence="1" id="KW-0732">Signal</keyword>
<dbReference type="Pfam" id="PF12697">
    <property type="entry name" value="Abhydrolase_6"/>
    <property type="match status" value="1"/>
</dbReference>